<organism evidence="5 6">
    <name type="scientific">Brassicogethes aeneus</name>
    <name type="common">Rape pollen beetle</name>
    <name type="synonym">Meligethes aeneus</name>
    <dbReference type="NCBI Taxonomy" id="1431903"/>
    <lineage>
        <taxon>Eukaryota</taxon>
        <taxon>Metazoa</taxon>
        <taxon>Ecdysozoa</taxon>
        <taxon>Arthropoda</taxon>
        <taxon>Hexapoda</taxon>
        <taxon>Insecta</taxon>
        <taxon>Pterygota</taxon>
        <taxon>Neoptera</taxon>
        <taxon>Endopterygota</taxon>
        <taxon>Coleoptera</taxon>
        <taxon>Polyphaga</taxon>
        <taxon>Cucujiformia</taxon>
        <taxon>Nitidulidae</taxon>
        <taxon>Meligethinae</taxon>
        <taxon>Brassicogethes</taxon>
    </lineage>
</organism>
<dbReference type="InterPro" id="IPR050780">
    <property type="entry name" value="Mucin_vWF_Thrombospondin_sf"/>
</dbReference>
<reference evidence="5" key="1">
    <citation type="submission" date="2021-12" db="EMBL/GenBank/DDBJ databases">
        <authorList>
            <person name="King R."/>
        </authorList>
    </citation>
    <scope>NUCLEOTIDE SEQUENCE</scope>
</reference>
<evidence type="ECO:0000256" key="1">
    <source>
        <dbReference type="ARBA" id="ARBA00023157"/>
    </source>
</evidence>
<dbReference type="InterPro" id="IPR001846">
    <property type="entry name" value="VWF_type-D"/>
</dbReference>
<feature type="region of interest" description="Disordered" evidence="3">
    <location>
        <begin position="163"/>
        <end position="193"/>
    </location>
</feature>
<keyword evidence="6" id="KW-1185">Reference proteome</keyword>
<feature type="domain" description="VWFD" evidence="4">
    <location>
        <begin position="1"/>
        <end position="57"/>
    </location>
</feature>
<evidence type="ECO:0000313" key="6">
    <source>
        <dbReference type="Proteomes" id="UP001154078"/>
    </source>
</evidence>
<dbReference type="AlphaFoldDB" id="A0A9P0FIK4"/>
<gene>
    <name evidence="5" type="ORF">MELIAE_LOCUS6501</name>
</gene>
<evidence type="ECO:0000259" key="4">
    <source>
        <dbReference type="PROSITE" id="PS51233"/>
    </source>
</evidence>
<dbReference type="EMBL" id="OV121135">
    <property type="protein sequence ID" value="CAH0555065.1"/>
    <property type="molecule type" value="Genomic_DNA"/>
</dbReference>
<feature type="region of interest" description="Disordered" evidence="3">
    <location>
        <begin position="220"/>
        <end position="256"/>
    </location>
</feature>
<dbReference type="PROSITE" id="PS51233">
    <property type="entry name" value="VWFD"/>
    <property type="match status" value="1"/>
</dbReference>
<dbReference type="PANTHER" id="PTHR11339:SF386">
    <property type="entry name" value="HEMOLECTIN, ISOFORM A"/>
    <property type="match status" value="1"/>
</dbReference>
<keyword evidence="2" id="KW-0325">Glycoprotein</keyword>
<dbReference type="GO" id="GO:0031012">
    <property type="term" value="C:extracellular matrix"/>
    <property type="evidence" value="ECO:0007669"/>
    <property type="project" value="TreeGrafter"/>
</dbReference>
<protein>
    <recommendedName>
        <fullName evidence="4">VWFD domain-containing protein</fullName>
    </recommendedName>
</protein>
<proteinExistence type="predicted"/>
<evidence type="ECO:0000313" key="5">
    <source>
        <dbReference type="EMBL" id="CAH0555065.1"/>
    </source>
</evidence>
<dbReference type="Pfam" id="PF08742">
    <property type="entry name" value="C8"/>
    <property type="match status" value="1"/>
</dbReference>
<keyword evidence="1" id="KW-1015">Disulfide bond</keyword>
<dbReference type="InterPro" id="IPR014853">
    <property type="entry name" value="VWF/SSPO/ZAN-like_Cys-rich_dom"/>
</dbReference>
<name>A0A9P0FIK4_BRAAE</name>
<dbReference type="Proteomes" id="UP001154078">
    <property type="component" value="Chromosome 4"/>
</dbReference>
<dbReference type="PANTHER" id="PTHR11339">
    <property type="entry name" value="EXTRACELLULAR MATRIX GLYCOPROTEIN RELATED"/>
    <property type="match status" value="1"/>
</dbReference>
<dbReference type="GO" id="GO:0005615">
    <property type="term" value="C:extracellular space"/>
    <property type="evidence" value="ECO:0007669"/>
    <property type="project" value="TreeGrafter"/>
</dbReference>
<dbReference type="OrthoDB" id="6765421at2759"/>
<accession>A0A9P0FIK4</accession>
<sequence>MIQVDITESLWNRTEGLCGKLDDDQTNDLVSKDEIQTKTISTFASSWKVFDLKDVCNDDPTETHGCKNMGLSSTMEFKANEFCKKLFFDTRFDECNNVVDTESILNACTWDYCSCQKTDKTECACESLSMYIRDCSLKGIKGLAKWRDEKLCRRVHENALSANQKRKTGTGEVNPPGDGDRARRIPQKPSAGRPTAVYIGEHEAAFTSCLGRVVWKSRRKKDQKTGELSSSPTGLAQLASAGQTEYERSKRRRQAR</sequence>
<evidence type="ECO:0000256" key="3">
    <source>
        <dbReference type="SAM" id="MobiDB-lite"/>
    </source>
</evidence>
<dbReference type="SMART" id="SM00832">
    <property type="entry name" value="C8"/>
    <property type="match status" value="1"/>
</dbReference>
<evidence type="ECO:0000256" key="2">
    <source>
        <dbReference type="ARBA" id="ARBA00023180"/>
    </source>
</evidence>